<gene>
    <name evidence="3" type="ORF">VB739_16345</name>
</gene>
<dbReference type="GO" id="GO:0016757">
    <property type="term" value="F:glycosyltransferase activity"/>
    <property type="evidence" value="ECO:0007669"/>
    <property type="project" value="UniProtKB-KW"/>
</dbReference>
<evidence type="ECO:0000313" key="4">
    <source>
        <dbReference type="Proteomes" id="UP001302329"/>
    </source>
</evidence>
<dbReference type="InterPro" id="IPR028098">
    <property type="entry name" value="Glyco_trans_4-like_N"/>
</dbReference>
<evidence type="ECO:0000259" key="1">
    <source>
        <dbReference type="Pfam" id="PF00534"/>
    </source>
</evidence>
<dbReference type="Pfam" id="PF13439">
    <property type="entry name" value="Glyco_transf_4"/>
    <property type="match status" value="1"/>
</dbReference>
<comment type="caution">
    <text evidence="3">The sequence shown here is derived from an EMBL/GenBank/DDBJ whole genome shotgun (WGS) entry which is preliminary data.</text>
</comment>
<keyword evidence="3" id="KW-0808">Transferase</keyword>
<dbReference type="InterPro" id="IPR001296">
    <property type="entry name" value="Glyco_trans_1"/>
</dbReference>
<feature type="domain" description="Glycosyltransferase subfamily 4-like N-terminal" evidence="2">
    <location>
        <begin position="20"/>
        <end position="203"/>
    </location>
</feature>
<proteinExistence type="predicted"/>
<dbReference type="EC" id="2.4.-.-" evidence="3"/>
<dbReference type="Gene3D" id="3.40.50.2000">
    <property type="entry name" value="Glycogen Phosphorylase B"/>
    <property type="match status" value="2"/>
</dbReference>
<name>A0ABU5T027_9CYAN</name>
<dbReference type="RefSeq" id="WP_323358060.1">
    <property type="nucleotide sequence ID" value="NZ_JAYGHY010000105.1"/>
</dbReference>
<dbReference type="Proteomes" id="UP001302329">
    <property type="component" value="Unassembled WGS sequence"/>
</dbReference>
<dbReference type="InterPro" id="IPR050194">
    <property type="entry name" value="Glycosyltransferase_grp1"/>
</dbReference>
<evidence type="ECO:0000313" key="3">
    <source>
        <dbReference type="EMBL" id="MEA5444127.1"/>
    </source>
</evidence>
<dbReference type="PANTHER" id="PTHR45947:SF3">
    <property type="entry name" value="SULFOQUINOVOSYL TRANSFERASE SQD2"/>
    <property type="match status" value="1"/>
</dbReference>
<feature type="domain" description="Glycosyl transferase family 1" evidence="1">
    <location>
        <begin position="210"/>
        <end position="349"/>
    </location>
</feature>
<organism evidence="3 4">
    <name type="scientific">Cyanobium gracile UHCC 0281</name>
    <dbReference type="NCBI Taxonomy" id="3110309"/>
    <lineage>
        <taxon>Bacteria</taxon>
        <taxon>Bacillati</taxon>
        <taxon>Cyanobacteriota</taxon>
        <taxon>Cyanophyceae</taxon>
        <taxon>Synechococcales</taxon>
        <taxon>Prochlorococcaceae</taxon>
        <taxon>Cyanobium</taxon>
    </lineage>
</organism>
<dbReference type="SUPFAM" id="SSF53756">
    <property type="entry name" value="UDP-Glycosyltransferase/glycogen phosphorylase"/>
    <property type="match status" value="1"/>
</dbReference>
<dbReference type="EMBL" id="JAYGHY010000105">
    <property type="protein sequence ID" value="MEA5444127.1"/>
    <property type="molecule type" value="Genomic_DNA"/>
</dbReference>
<evidence type="ECO:0000259" key="2">
    <source>
        <dbReference type="Pfam" id="PF13439"/>
    </source>
</evidence>
<accession>A0ABU5T027</accession>
<reference evidence="3 4" key="1">
    <citation type="submission" date="2023-12" db="EMBL/GenBank/DDBJ databases">
        <title>Baltic Sea Cyanobacteria.</title>
        <authorList>
            <person name="Delbaje E."/>
            <person name="Fewer D.P."/>
            <person name="Shishido T.K."/>
        </authorList>
    </citation>
    <scope>NUCLEOTIDE SEQUENCE [LARGE SCALE GENOMIC DNA]</scope>
    <source>
        <strain evidence="3 4">UHCC 0281</strain>
    </source>
</reference>
<keyword evidence="3" id="KW-0328">Glycosyltransferase</keyword>
<dbReference type="PANTHER" id="PTHR45947">
    <property type="entry name" value="SULFOQUINOVOSYL TRANSFERASE SQD2"/>
    <property type="match status" value="1"/>
</dbReference>
<keyword evidence="4" id="KW-1185">Reference proteome</keyword>
<protein>
    <submittedName>
        <fullName evidence="3">Glycosyltransferase</fullName>
        <ecNumber evidence="3">2.4.-.-</ecNumber>
    </submittedName>
</protein>
<dbReference type="Pfam" id="PF00534">
    <property type="entry name" value="Glycos_transf_1"/>
    <property type="match status" value="1"/>
</dbReference>
<sequence length="397" mass="44599">MEAFPTPVALVHEWFTPRSVGGSEQVVAELDRLLAQRGTPPELYALVDGESGRPGSWLSGRSVQTSFIQRLPWGVSHVQQYLPLLPLAIEQLDLSGHPLVISSSHLVAKGVITGPDQLHISYVHTPARYAWDQMHPYLARSALARGPLGPLVRLQLHQLRQWDVVSSARVDALVANSRFTARRIRCFWRRRAHVMHPPVAVERFRWDRPRDDVYVSLCRLVPNKRVDVVVEAFNRTGLPLVVLGDGPERRRLEAMAGPQVRFLGRLSDQESAAWLERARAYVYAGLEDFGIAPVEAMAAGAPVIAFGQGGVLDSVRCLREGERSATGLLFPEQNAASLAAALEHFEAARLWRSLPAEEQRRWAEGFAPAVFRRRMETLLDKLWRQHRRRLHGPVPLI</sequence>